<dbReference type="OrthoDB" id="1652165at2"/>
<dbReference type="AlphaFoldDB" id="A0A0N0ZW13"/>
<dbReference type="RefSeq" id="WP_062700582.1">
    <property type="nucleotide sequence ID" value="NZ_LJOD01000009.1"/>
</dbReference>
<accession>A0A0N0ZW13</accession>
<dbReference type="PANTHER" id="PTHR35580">
    <property type="entry name" value="CELL SURFACE GLYCOPROTEIN (S-LAYER PROTEIN)-LIKE PROTEIN"/>
    <property type="match status" value="1"/>
</dbReference>
<reference evidence="3 4" key="1">
    <citation type="journal article" date="2015" name="Genom Data">
        <title>Draft genome sequence of a multidrug-resistant Chryseobacterium indologenes isolate from Malaysia.</title>
        <authorList>
            <person name="Yu C.Y."/>
            <person name="Ang G.Y."/>
            <person name="Cheng H.J."/>
            <person name="Cheong Y.M."/>
            <person name="Yin W.F."/>
            <person name="Chan K.G."/>
        </authorList>
    </citation>
    <scope>NUCLEOTIDE SEQUENCE [LARGE SCALE GENOMIC DNA]</scope>
    <source>
        <strain evidence="3 4">CI_885</strain>
    </source>
</reference>
<evidence type="ECO:0000256" key="1">
    <source>
        <dbReference type="ARBA" id="ARBA00022729"/>
    </source>
</evidence>
<dbReference type="Pfam" id="PF18962">
    <property type="entry name" value="Por_Secre_tail"/>
    <property type="match status" value="1"/>
</dbReference>
<dbReference type="InterPro" id="IPR026444">
    <property type="entry name" value="Secre_tail"/>
</dbReference>
<evidence type="ECO:0000313" key="3">
    <source>
        <dbReference type="EMBL" id="KPE50578.1"/>
    </source>
</evidence>
<proteinExistence type="predicted"/>
<keyword evidence="1" id="KW-0732">Signal</keyword>
<dbReference type="InterPro" id="IPR052918">
    <property type="entry name" value="Motility_Chemotaxis_Reg"/>
</dbReference>
<sequence>MKSKHLFLILLPTLLSSQNFPYQRDWATYLGGFNTEISSIYEDPDTHSIITDGISGHDINNPVQPAAYYNQFVTPGGHLFTPSATSPYTNEFYGKLSSSGNMLLSEYPFFGNYVRFRDQAGNIYYVEKAEPNSPLPSGVWLPESVTNNDAILSKYDENNQLLWKTYVPGGSSYTLADDEQGNIYITGTTTWQNLGDPGTFQPAFTVVPDLSGVPLANSYLVKLNLQGQKIWATYTPSKLIYCLNAFDNDLYIAGSDELDETSSVLATPGAFQSEKSKQFFSKIDGNTGKRMWGTYYGIPQTASGQIIGIKATSTGIYLAGSTVNPSTYYATEGAYKQQSTGWLDLFLTKFDDNGKRAWSTYLGGDDLDFVSSYNFLDVKDDKILFAGTSQGSQNIASPGTYGPTKPNPARDDAFFSMFTTSGSHLFTSYYGGFNSTETNGYYYLTDIGCKFSKNTNAFYLFGNTENPNGFSSANGHQQNIIYPPTETRGKAGFLAKFSSTVLSASETNVSKDLVLYNNPNNGNFSLKGSVLEKESYLINITDMSGRLVHSDLTSKNREEHFRLSGKLSNGSYLLSVRKTDKTPVKTFKLIIKK</sequence>
<dbReference type="Proteomes" id="UP000037953">
    <property type="component" value="Unassembled WGS sequence"/>
</dbReference>
<comment type="caution">
    <text evidence="3">The sequence shown here is derived from an EMBL/GenBank/DDBJ whole genome shotgun (WGS) entry which is preliminary data.</text>
</comment>
<reference evidence="4" key="2">
    <citation type="submission" date="2015-09" db="EMBL/GenBank/DDBJ databases">
        <title>Draft genome sequence of a multidrug-resistant Chryseobacterium indologenes isolate from Malaysia.</title>
        <authorList>
            <person name="Yu C.Y."/>
            <person name="Ang G.Y."/>
            <person name="Chan K.-G."/>
        </authorList>
    </citation>
    <scope>NUCLEOTIDE SEQUENCE [LARGE SCALE GENOMIC DNA]</scope>
    <source>
        <strain evidence="4">CI_885</strain>
    </source>
</reference>
<name>A0A0N0ZW13_CHRID</name>
<dbReference type="EMBL" id="LJOD01000009">
    <property type="protein sequence ID" value="KPE50578.1"/>
    <property type="molecule type" value="Genomic_DNA"/>
</dbReference>
<gene>
    <name evidence="3" type="ORF">AOB46_14460</name>
</gene>
<protein>
    <recommendedName>
        <fullName evidence="2">Secretion system C-terminal sorting domain-containing protein</fullName>
    </recommendedName>
</protein>
<feature type="domain" description="Secretion system C-terminal sorting" evidence="2">
    <location>
        <begin position="516"/>
        <end position="585"/>
    </location>
</feature>
<evidence type="ECO:0000259" key="2">
    <source>
        <dbReference type="Pfam" id="PF18962"/>
    </source>
</evidence>
<organism evidence="3 4">
    <name type="scientific">Chryseobacterium indologenes</name>
    <name type="common">Flavobacterium indologenes</name>
    <dbReference type="NCBI Taxonomy" id="253"/>
    <lineage>
        <taxon>Bacteria</taxon>
        <taxon>Pseudomonadati</taxon>
        <taxon>Bacteroidota</taxon>
        <taxon>Flavobacteriia</taxon>
        <taxon>Flavobacteriales</taxon>
        <taxon>Weeksellaceae</taxon>
        <taxon>Chryseobacterium group</taxon>
        <taxon>Chryseobacterium</taxon>
    </lineage>
</organism>
<dbReference type="PANTHER" id="PTHR35580:SF1">
    <property type="entry name" value="PHYTASE-LIKE DOMAIN-CONTAINING PROTEIN"/>
    <property type="match status" value="1"/>
</dbReference>
<evidence type="ECO:0000313" key="4">
    <source>
        <dbReference type="Proteomes" id="UP000037953"/>
    </source>
</evidence>
<dbReference type="NCBIfam" id="TIGR04183">
    <property type="entry name" value="Por_Secre_tail"/>
    <property type="match status" value="1"/>
</dbReference>
<dbReference type="PATRIC" id="fig|253.9.peg.4773"/>